<dbReference type="PANTHER" id="PTHR30290:SF9">
    <property type="entry name" value="OLIGOPEPTIDE-BINDING PROTEIN APPA"/>
    <property type="match status" value="1"/>
</dbReference>
<keyword evidence="8" id="KW-1185">Reference proteome</keyword>
<dbReference type="GO" id="GO:0015833">
    <property type="term" value="P:peptide transport"/>
    <property type="evidence" value="ECO:0007669"/>
    <property type="project" value="TreeGrafter"/>
</dbReference>
<dbReference type="Pfam" id="PF00496">
    <property type="entry name" value="SBP_bac_5"/>
    <property type="match status" value="1"/>
</dbReference>
<evidence type="ECO:0000313" key="8">
    <source>
        <dbReference type="Proteomes" id="UP000289856"/>
    </source>
</evidence>
<evidence type="ECO:0000256" key="1">
    <source>
        <dbReference type="ARBA" id="ARBA00005695"/>
    </source>
</evidence>
<feature type="signal peptide" evidence="5">
    <location>
        <begin position="1"/>
        <end position="20"/>
    </location>
</feature>
<dbReference type="EMBL" id="AP019400">
    <property type="protein sequence ID" value="BBI31128.1"/>
    <property type="molecule type" value="Genomic_DNA"/>
</dbReference>
<feature type="chain" id="PRO_5038771955" evidence="5">
    <location>
        <begin position="21"/>
        <end position="558"/>
    </location>
</feature>
<evidence type="ECO:0000256" key="4">
    <source>
        <dbReference type="SAM" id="MobiDB-lite"/>
    </source>
</evidence>
<feature type="domain" description="Solute-binding protein family 5" evidence="6">
    <location>
        <begin position="100"/>
        <end position="465"/>
    </location>
</feature>
<dbReference type="CDD" id="cd08492">
    <property type="entry name" value="PBP2_NikA_DppA_OppA_like_15"/>
    <property type="match status" value="1"/>
</dbReference>
<reference evidence="7 8" key="1">
    <citation type="submission" date="2019-01" db="EMBL/GenBank/DDBJ databases">
        <title>Complete genome sequence of Cohnella hallensis HS21 isolated from Korean fir (Abies koreana) rhizospheric soil.</title>
        <authorList>
            <person name="Jiang L."/>
            <person name="Kang S.W."/>
            <person name="Kim S."/>
            <person name="Jung J."/>
            <person name="Kim C.Y."/>
            <person name="Kim D.H."/>
            <person name="Kim S.W."/>
            <person name="Lee J."/>
        </authorList>
    </citation>
    <scope>NUCLEOTIDE SEQUENCE [LARGE SCALE GENOMIC DNA]</scope>
    <source>
        <strain evidence="7 8">HS21</strain>
    </source>
</reference>
<dbReference type="InterPro" id="IPR030678">
    <property type="entry name" value="Peptide/Ni-bd"/>
</dbReference>
<accession>A0A3T1CZ80</accession>
<dbReference type="PIRSF" id="PIRSF002741">
    <property type="entry name" value="MppA"/>
    <property type="match status" value="1"/>
</dbReference>
<gene>
    <name evidence="7" type="ORF">KCTCHS21_05270</name>
</gene>
<dbReference type="RefSeq" id="WP_130605001.1">
    <property type="nucleotide sequence ID" value="NZ_AP019400.1"/>
</dbReference>
<feature type="region of interest" description="Disordered" evidence="4">
    <location>
        <begin position="29"/>
        <end position="54"/>
    </location>
</feature>
<dbReference type="GO" id="GO:0042597">
    <property type="term" value="C:periplasmic space"/>
    <property type="evidence" value="ECO:0007669"/>
    <property type="project" value="UniProtKB-ARBA"/>
</dbReference>
<sequence length="558" mass="61973">MVKRMAVLSVLLLTMVSILAGCGDAAKNKEGAVVTETPKSENVKESPKTEESRNGGELIFALAGPVAADSFDPHKSGMAQQYRVIGSIFDRLVAELPDHTIKPWLAESWDASPDGLDYTFKLRKDVTFHDGTPFNAEAVKFNFDRITNPETKSGTSLSWLGTFESSDVIDEYTIHVKLKAPYAPFLGNLAKAPLGIVSPTAVAKYGDQFAQNPVGTGPFKFESLKPNTEYVFARNENYNWAPPYAKHTGPAYVDKLIIKNVEEEATRVGVLQSKQVHAADLIPPQNVVALKSDKNFQVIETEILGSNFSWHFNVERAPFNDVKIRKAVQLGLNIDGIVKSLYLGTYERAWAPLSPSILGYDSSLENTWKPDVALANQQLEELGWVKGSDGYRSKDGKRLKIQVLEMAGNREKRQDIATIIQQQLKEIGVEVVLDVLPVAGYVQNLTDGAYDVAGASLFGGDPDVLRSRYFSKNFGVLGNFSRVFDEQLDGWLQQAYQEQDTAKRVDLYKKIQQYVTTEQTFTIPIYILPYTIGTVKEAHDISFDGTGFPVFYDAWISK</sequence>
<proteinExistence type="inferred from homology"/>
<evidence type="ECO:0000256" key="5">
    <source>
        <dbReference type="SAM" id="SignalP"/>
    </source>
</evidence>
<protein>
    <submittedName>
        <fullName evidence="7">Peptide ABC transporter</fullName>
    </submittedName>
</protein>
<evidence type="ECO:0000313" key="7">
    <source>
        <dbReference type="EMBL" id="BBI31128.1"/>
    </source>
</evidence>
<dbReference type="SUPFAM" id="SSF53850">
    <property type="entry name" value="Periplasmic binding protein-like II"/>
    <property type="match status" value="1"/>
</dbReference>
<feature type="compositionally biased region" description="Basic and acidic residues" evidence="4">
    <location>
        <begin position="38"/>
        <end position="54"/>
    </location>
</feature>
<dbReference type="Gene3D" id="3.10.105.10">
    <property type="entry name" value="Dipeptide-binding Protein, Domain 3"/>
    <property type="match status" value="1"/>
</dbReference>
<organism evidence="7 8">
    <name type="scientific">Cohnella abietis</name>
    <dbReference type="NCBI Taxonomy" id="2507935"/>
    <lineage>
        <taxon>Bacteria</taxon>
        <taxon>Bacillati</taxon>
        <taxon>Bacillota</taxon>
        <taxon>Bacilli</taxon>
        <taxon>Bacillales</taxon>
        <taxon>Paenibacillaceae</taxon>
        <taxon>Cohnella</taxon>
    </lineage>
</organism>
<name>A0A3T1CZ80_9BACL</name>
<dbReference type="GO" id="GO:0043190">
    <property type="term" value="C:ATP-binding cassette (ABC) transporter complex"/>
    <property type="evidence" value="ECO:0007669"/>
    <property type="project" value="InterPro"/>
</dbReference>
<dbReference type="PANTHER" id="PTHR30290">
    <property type="entry name" value="PERIPLASMIC BINDING COMPONENT OF ABC TRANSPORTER"/>
    <property type="match status" value="1"/>
</dbReference>
<dbReference type="GO" id="GO:1904680">
    <property type="term" value="F:peptide transmembrane transporter activity"/>
    <property type="evidence" value="ECO:0007669"/>
    <property type="project" value="TreeGrafter"/>
</dbReference>
<evidence type="ECO:0000256" key="2">
    <source>
        <dbReference type="ARBA" id="ARBA00022448"/>
    </source>
</evidence>
<evidence type="ECO:0000256" key="3">
    <source>
        <dbReference type="ARBA" id="ARBA00022729"/>
    </source>
</evidence>
<dbReference type="PROSITE" id="PS51257">
    <property type="entry name" value="PROKAR_LIPOPROTEIN"/>
    <property type="match status" value="1"/>
</dbReference>
<dbReference type="InterPro" id="IPR000914">
    <property type="entry name" value="SBP_5_dom"/>
</dbReference>
<comment type="similarity">
    <text evidence="1">Belongs to the bacterial solute-binding protein 5 family.</text>
</comment>
<evidence type="ECO:0000259" key="6">
    <source>
        <dbReference type="Pfam" id="PF00496"/>
    </source>
</evidence>
<dbReference type="OrthoDB" id="9796817at2"/>
<dbReference type="KEGG" id="cohn:KCTCHS21_05270"/>
<keyword evidence="2" id="KW-0813">Transport</keyword>
<keyword evidence="3 5" id="KW-0732">Signal</keyword>
<dbReference type="Proteomes" id="UP000289856">
    <property type="component" value="Chromosome"/>
</dbReference>
<dbReference type="Gene3D" id="3.40.190.10">
    <property type="entry name" value="Periplasmic binding protein-like II"/>
    <property type="match status" value="1"/>
</dbReference>
<dbReference type="InterPro" id="IPR039424">
    <property type="entry name" value="SBP_5"/>
</dbReference>
<dbReference type="AlphaFoldDB" id="A0A3T1CZ80"/>